<gene>
    <name evidence="7" type="ORF">L202_06535</name>
</gene>
<keyword evidence="3" id="KW-0812">Transmembrane</keyword>
<keyword evidence="8" id="KW-1185">Reference proteome</keyword>
<feature type="region of interest" description="Disordered" evidence="6">
    <location>
        <begin position="1"/>
        <end position="39"/>
    </location>
</feature>
<keyword evidence="4" id="KW-1133">Transmembrane helix</keyword>
<protein>
    <recommendedName>
        <fullName evidence="9">Protein YOP1</fullName>
    </recommendedName>
</protein>
<dbReference type="EMBL" id="AWGJ01000010">
    <property type="protein sequence ID" value="ODN75369.1"/>
    <property type="molecule type" value="Genomic_DNA"/>
</dbReference>
<name>A0A1E3HG82_9TREE</name>
<dbReference type="PANTHER" id="PTHR12300:SF161">
    <property type="entry name" value="RECEPTOR EXPRESSION-ENHANCING PROTEIN"/>
    <property type="match status" value="1"/>
</dbReference>
<evidence type="ECO:0000256" key="1">
    <source>
        <dbReference type="ARBA" id="ARBA00004141"/>
    </source>
</evidence>
<dbReference type="InterPro" id="IPR004345">
    <property type="entry name" value="TB2_DP1_HVA22"/>
</dbReference>
<accession>A0A1E3HG82</accession>
<dbReference type="RefSeq" id="XP_018991019.1">
    <property type="nucleotide sequence ID" value="XM_019141044.1"/>
</dbReference>
<comment type="caution">
    <text evidence="7">The sequence shown here is derived from an EMBL/GenBank/DDBJ whole genome shotgun (WGS) entry which is preliminary data.</text>
</comment>
<feature type="compositionally biased region" description="Low complexity" evidence="6">
    <location>
        <begin position="237"/>
        <end position="253"/>
    </location>
</feature>
<organism evidence="7 8">
    <name type="scientific">Cryptococcus amylolentus CBS 6039</name>
    <dbReference type="NCBI Taxonomy" id="1295533"/>
    <lineage>
        <taxon>Eukaryota</taxon>
        <taxon>Fungi</taxon>
        <taxon>Dikarya</taxon>
        <taxon>Basidiomycota</taxon>
        <taxon>Agaricomycotina</taxon>
        <taxon>Tremellomycetes</taxon>
        <taxon>Tremellales</taxon>
        <taxon>Cryptococcaceae</taxon>
        <taxon>Cryptococcus</taxon>
    </lineage>
</organism>
<feature type="compositionally biased region" description="Low complexity" evidence="6">
    <location>
        <begin position="376"/>
        <end position="397"/>
    </location>
</feature>
<evidence type="ECO:0000256" key="5">
    <source>
        <dbReference type="ARBA" id="ARBA00023136"/>
    </source>
</evidence>
<keyword evidence="5" id="KW-0472">Membrane</keyword>
<dbReference type="GeneID" id="30157844"/>
<evidence type="ECO:0000256" key="6">
    <source>
        <dbReference type="SAM" id="MobiDB-lite"/>
    </source>
</evidence>
<proteinExistence type="inferred from homology"/>
<dbReference type="Proteomes" id="UP000094065">
    <property type="component" value="Unassembled WGS sequence"/>
</dbReference>
<comment type="similarity">
    <text evidence="2">Belongs to the DP1 family.</text>
</comment>
<sequence length="416" mass="43391">MDPTNHAHVPAPVPTPADLQHGPPQPTGLRQRASKLDAAAAHPALQNARRTAFSYTQSIRDRLARSPTVLRLEKRTGVDRVALLGGGALLSVLTPLSPPSLTSPRYFLLIPLNIFRLGLPTTQLLTFLPASYVAAQILDARESQANNEKVKDLLSFFVVLGFIQTAESLMIGVLEKRIPQYYTVKLLFLAYLLHPKTLGARKIHESVFRPVINNRDSPLAPANVDPSIAAKYSVAPVSDSTTSSSGSIAPTAGRDTVSGLKASAGRDTTLPGLGAASTSVGAHSNNPFAPSHSTAGNGTADNFGTSSSPVTTGLTTSSQTSAVPTASGLNFSSPESAFSNPSPTNAAAEGEDLHDSISSQIKAAAEGRTSFPPPSSSSQDSASFPPPQVQAQQALAQAVQQTGVDEVGVPDGVIRQ</sequence>
<evidence type="ECO:0000256" key="3">
    <source>
        <dbReference type="ARBA" id="ARBA00022692"/>
    </source>
</evidence>
<feature type="region of interest" description="Disordered" evidence="6">
    <location>
        <begin position="237"/>
        <end position="397"/>
    </location>
</feature>
<reference evidence="7 8" key="1">
    <citation type="submission" date="2016-06" db="EMBL/GenBank/DDBJ databases">
        <title>Evolution of pathogenesis and genome organization in the Tremellales.</title>
        <authorList>
            <person name="Cuomo C."/>
            <person name="Litvintseva A."/>
            <person name="Heitman J."/>
            <person name="Chen Y."/>
            <person name="Sun S."/>
            <person name="Springer D."/>
            <person name="Dromer F."/>
            <person name="Young S."/>
            <person name="Zeng Q."/>
            <person name="Chapman S."/>
            <person name="Gujja S."/>
            <person name="Saif S."/>
            <person name="Birren B."/>
        </authorList>
    </citation>
    <scope>NUCLEOTIDE SEQUENCE [LARGE SCALE GENOMIC DNA]</scope>
    <source>
        <strain evidence="7 8">CBS 6039</strain>
    </source>
</reference>
<feature type="compositionally biased region" description="Low complexity" evidence="6">
    <location>
        <begin position="1"/>
        <end position="10"/>
    </location>
</feature>
<dbReference type="OrthoDB" id="10009287at2759"/>
<evidence type="ECO:0008006" key="9">
    <source>
        <dbReference type="Google" id="ProtNLM"/>
    </source>
</evidence>
<evidence type="ECO:0000256" key="2">
    <source>
        <dbReference type="ARBA" id="ARBA00008573"/>
    </source>
</evidence>
<evidence type="ECO:0000256" key="4">
    <source>
        <dbReference type="ARBA" id="ARBA00022989"/>
    </source>
</evidence>
<dbReference type="PANTHER" id="PTHR12300">
    <property type="entry name" value="HVA22-LIKE PROTEINS"/>
    <property type="match status" value="1"/>
</dbReference>
<feature type="compositionally biased region" description="Polar residues" evidence="6">
    <location>
        <begin position="276"/>
        <end position="345"/>
    </location>
</feature>
<evidence type="ECO:0000313" key="7">
    <source>
        <dbReference type="EMBL" id="ODN75369.1"/>
    </source>
</evidence>
<evidence type="ECO:0000313" key="8">
    <source>
        <dbReference type="Proteomes" id="UP000094065"/>
    </source>
</evidence>
<dbReference type="Pfam" id="PF03134">
    <property type="entry name" value="TB2_DP1_HVA22"/>
    <property type="match status" value="1"/>
</dbReference>
<dbReference type="AlphaFoldDB" id="A0A1E3HG82"/>
<comment type="subcellular location">
    <subcellularLocation>
        <location evidence="1">Membrane</location>
        <topology evidence="1">Multi-pass membrane protein</topology>
    </subcellularLocation>
</comment>
<dbReference type="GO" id="GO:0016020">
    <property type="term" value="C:membrane"/>
    <property type="evidence" value="ECO:0007669"/>
    <property type="project" value="UniProtKB-SubCell"/>
</dbReference>